<name>A0ABC8LLB6_ERUVS</name>
<evidence type="ECO:0000256" key="6">
    <source>
        <dbReference type="SAM" id="SignalP"/>
    </source>
</evidence>
<evidence type="ECO:0000313" key="8">
    <source>
        <dbReference type="EMBL" id="CAH8384222.1"/>
    </source>
</evidence>
<keyword evidence="5" id="KW-0472">Membrane</keyword>
<evidence type="ECO:0000256" key="5">
    <source>
        <dbReference type="ARBA" id="ARBA00023136"/>
    </source>
</evidence>
<dbReference type="InterPro" id="IPR005018">
    <property type="entry name" value="DOMON_domain"/>
</dbReference>
<proteinExistence type="predicted"/>
<keyword evidence="9" id="KW-1185">Reference proteome</keyword>
<feature type="chain" id="PRO_5044863316" description="DOMON domain-containing protein" evidence="6">
    <location>
        <begin position="25"/>
        <end position="245"/>
    </location>
</feature>
<dbReference type="Pfam" id="PF04526">
    <property type="entry name" value="DUF568"/>
    <property type="match status" value="1"/>
</dbReference>
<evidence type="ECO:0000313" key="9">
    <source>
        <dbReference type="Proteomes" id="UP001642260"/>
    </source>
</evidence>
<comment type="caution">
    <text evidence="8">The sequence shown here is derived from an EMBL/GenBank/DDBJ whole genome shotgun (WGS) entry which is preliminary data.</text>
</comment>
<evidence type="ECO:0000256" key="4">
    <source>
        <dbReference type="ARBA" id="ARBA00022982"/>
    </source>
</evidence>
<evidence type="ECO:0000259" key="7">
    <source>
        <dbReference type="PROSITE" id="PS50836"/>
    </source>
</evidence>
<sequence>MAKSSNLLLSLSLFIFLITKPALAQTCSNYNFSTNTLFNSCNDLPVLDSFLHYTYDSSSGNLQIAYRHTNLTSKKWVAWAVNPTSTGMVGAQTIVAYPQPDGSVRVYTSPITTYQTSLKESELSFNVSELSATYQNNEMIIFATLRLPLGNGGNINTLWQDGSLSGTNLMPHLMSGNNIRSVSTLSLLSGPSRGGSGGDSKVKKRYVGLQVSSSEKNQPGFSLALTVVSVSLSSVLQQFRSLLYF</sequence>
<organism evidence="8 9">
    <name type="scientific">Eruca vesicaria subsp. sativa</name>
    <name type="common">Garden rocket</name>
    <name type="synonym">Eruca sativa</name>
    <dbReference type="NCBI Taxonomy" id="29727"/>
    <lineage>
        <taxon>Eukaryota</taxon>
        <taxon>Viridiplantae</taxon>
        <taxon>Streptophyta</taxon>
        <taxon>Embryophyta</taxon>
        <taxon>Tracheophyta</taxon>
        <taxon>Spermatophyta</taxon>
        <taxon>Magnoliopsida</taxon>
        <taxon>eudicotyledons</taxon>
        <taxon>Gunneridae</taxon>
        <taxon>Pentapetalae</taxon>
        <taxon>rosids</taxon>
        <taxon>malvids</taxon>
        <taxon>Brassicales</taxon>
        <taxon>Brassicaceae</taxon>
        <taxon>Brassiceae</taxon>
        <taxon>Eruca</taxon>
    </lineage>
</organism>
<evidence type="ECO:0000256" key="1">
    <source>
        <dbReference type="ARBA" id="ARBA00004370"/>
    </source>
</evidence>
<keyword evidence="3 6" id="KW-0732">Signal</keyword>
<protein>
    <recommendedName>
        <fullName evidence="7">DOMON domain-containing protein</fullName>
    </recommendedName>
</protein>
<evidence type="ECO:0000256" key="2">
    <source>
        <dbReference type="ARBA" id="ARBA00022448"/>
    </source>
</evidence>
<keyword evidence="4" id="KW-0249">Electron transport</keyword>
<dbReference type="PROSITE" id="PS50836">
    <property type="entry name" value="DOMON"/>
    <property type="match status" value="1"/>
</dbReference>
<dbReference type="AlphaFoldDB" id="A0ABC8LLB6"/>
<dbReference type="PANTHER" id="PTHR23130">
    <property type="entry name" value="CYTOCHROME B561 AND DOMON DOMAIN-CONTAINING PROTEIN"/>
    <property type="match status" value="1"/>
</dbReference>
<dbReference type="EMBL" id="CAKOAT010608487">
    <property type="protein sequence ID" value="CAH8384222.1"/>
    <property type="molecule type" value="Genomic_DNA"/>
</dbReference>
<dbReference type="InterPro" id="IPR045265">
    <property type="entry name" value="AIR12_DOMON"/>
</dbReference>
<gene>
    <name evidence="8" type="ORF">ERUC_LOCUS36705</name>
</gene>
<dbReference type="PIRSF" id="PIRSF037471">
    <property type="entry name" value="UCP037471"/>
    <property type="match status" value="1"/>
</dbReference>
<feature type="signal peptide" evidence="6">
    <location>
        <begin position="1"/>
        <end position="24"/>
    </location>
</feature>
<reference evidence="8 9" key="1">
    <citation type="submission" date="2022-03" db="EMBL/GenBank/DDBJ databases">
        <authorList>
            <person name="Macdonald S."/>
            <person name="Ahmed S."/>
            <person name="Newling K."/>
        </authorList>
    </citation>
    <scope>NUCLEOTIDE SEQUENCE [LARGE SCALE GENOMIC DNA]</scope>
</reference>
<feature type="domain" description="DOMON" evidence="7">
    <location>
        <begin position="47"/>
        <end position="162"/>
    </location>
</feature>
<dbReference type="PANTHER" id="PTHR23130:SF187">
    <property type="entry name" value="DOMON DOMAIN-CONTAINING PROTEIN"/>
    <property type="match status" value="1"/>
</dbReference>
<dbReference type="InterPro" id="IPR017214">
    <property type="entry name" value="UCP037471"/>
</dbReference>
<keyword evidence="2" id="KW-0813">Transport</keyword>
<evidence type="ECO:0000256" key="3">
    <source>
        <dbReference type="ARBA" id="ARBA00022729"/>
    </source>
</evidence>
<dbReference type="CDD" id="cd09629">
    <property type="entry name" value="DOMON_CIL1_like"/>
    <property type="match status" value="1"/>
</dbReference>
<accession>A0ABC8LLB6</accession>
<dbReference type="GO" id="GO:0016020">
    <property type="term" value="C:membrane"/>
    <property type="evidence" value="ECO:0007669"/>
    <property type="project" value="UniProtKB-SubCell"/>
</dbReference>
<dbReference type="Proteomes" id="UP001642260">
    <property type="component" value="Unassembled WGS sequence"/>
</dbReference>
<comment type="subcellular location">
    <subcellularLocation>
        <location evidence="1">Membrane</location>
    </subcellularLocation>
</comment>